<organism evidence="1">
    <name type="scientific">uncultured Microvirga sp</name>
    <dbReference type="NCBI Taxonomy" id="412392"/>
    <lineage>
        <taxon>Bacteria</taxon>
        <taxon>Pseudomonadati</taxon>
        <taxon>Pseudomonadota</taxon>
        <taxon>Alphaproteobacteria</taxon>
        <taxon>Hyphomicrobiales</taxon>
        <taxon>Methylobacteriaceae</taxon>
        <taxon>Microvirga</taxon>
        <taxon>environmental samples</taxon>
    </lineage>
</organism>
<gene>
    <name evidence="1" type="ORF">AVDCRST_MAG90-687</name>
</gene>
<dbReference type="EMBL" id="CADCUC010000130">
    <property type="protein sequence ID" value="CAA9314776.1"/>
    <property type="molecule type" value="Genomic_DNA"/>
</dbReference>
<proteinExistence type="predicted"/>
<feature type="non-terminal residue" evidence="1">
    <location>
        <position position="1"/>
    </location>
</feature>
<protein>
    <submittedName>
        <fullName evidence="1">Uncharacterized protein</fullName>
    </submittedName>
</protein>
<sequence length="37" mass="4260">GRLQVVERVVQLHYTLRRGQPFGEPDRVVDEPVEGDL</sequence>
<name>A0A6J4KTJ8_9HYPH</name>
<feature type="non-terminal residue" evidence="1">
    <location>
        <position position="37"/>
    </location>
</feature>
<dbReference type="AlphaFoldDB" id="A0A6J4KTJ8"/>
<reference evidence="1" key="1">
    <citation type="submission" date="2020-02" db="EMBL/GenBank/DDBJ databases">
        <authorList>
            <person name="Meier V. D."/>
        </authorList>
    </citation>
    <scope>NUCLEOTIDE SEQUENCE</scope>
    <source>
        <strain evidence="1">AVDCRST_MAG90</strain>
    </source>
</reference>
<accession>A0A6J4KTJ8</accession>
<evidence type="ECO:0000313" key="1">
    <source>
        <dbReference type="EMBL" id="CAA9314776.1"/>
    </source>
</evidence>